<feature type="domain" description="MmgE/PrpD N-terminal" evidence="2">
    <location>
        <begin position="12"/>
        <end position="246"/>
    </location>
</feature>
<evidence type="ECO:0000256" key="1">
    <source>
        <dbReference type="ARBA" id="ARBA00006174"/>
    </source>
</evidence>
<organism evidence="4 5">
    <name type="scientific">Bordetella bronchialis</name>
    <dbReference type="NCBI Taxonomy" id="463025"/>
    <lineage>
        <taxon>Bacteria</taxon>
        <taxon>Pseudomonadati</taxon>
        <taxon>Pseudomonadota</taxon>
        <taxon>Betaproteobacteria</taxon>
        <taxon>Burkholderiales</taxon>
        <taxon>Alcaligenaceae</taxon>
        <taxon>Bordetella</taxon>
    </lineage>
</organism>
<evidence type="ECO:0008006" key="6">
    <source>
        <dbReference type="Google" id="ProtNLM"/>
    </source>
</evidence>
<dbReference type="InterPro" id="IPR045336">
    <property type="entry name" value="MmgE_PrpD_N"/>
</dbReference>
<dbReference type="STRING" id="463025.BAU08_11280"/>
<dbReference type="PANTHER" id="PTHR16943">
    <property type="entry name" value="2-METHYLCITRATE DEHYDRATASE-RELATED"/>
    <property type="match status" value="1"/>
</dbReference>
<dbReference type="Proteomes" id="UP000092213">
    <property type="component" value="Chromosome"/>
</dbReference>
<evidence type="ECO:0000259" key="3">
    <source>
        <dbReference type="Pfam" id="PF19305"/>
    </source>
</evidence>
<evidence type="ECO:0000259" key="2">
    <source>
        <dbReference type="Pfam" id="PF03972"/>
    </source>
</evidence>
<dbReference type="InterPro" id="IPR036148">
    <property type="entry name" value="MmgE/PrpD_sf"/>
</dbReference>
<dbReference type="Gene3D" id="1.10.4100.10">
    <property type="entry name" value="2-methylcitrate dehydratase PrpD"/>
    <property type="match status" value="1"/>
</dbReference>
<comment type="similarity">
    <text evidence="1">Belongs to the PrpD family.</text>
</comment>
<dbReference type="SUPFAM" id="SSF103378">
    <property type="entry name" value="2-methylcitrate dehydratase PrpD"/>
    <property type="match status" value="1"/>
</dbReference>
<dbReference type="PANTHER" id="PTHR16943:SF8">
    <property type="entry name" value="2-METHYLCITRATE DEHYDRATASE"/>
    <property type="match status" value="1"/>
</dbReference>
<accession>A0A193FVN9</accession>
<dbReference type="InterPro" id="IPR045337">
    <property type="entry name" value="MmgE_PrpD_C"/>
</dbReference>
<protein>
    <recommendedName>
        <fullName evidence="6">MmgE/PrpD family protein</fullName>
    </recommendedName>
</protein>
<name>A0A193FVN9_9BORD</name>
<dbReference type="Pfam" id="PF19305">
    <property type="entry name" value="MmgE_PrpD_C"/>
    <property type="match status" value="1"/>
</dbReference>
<dbReference type="AlphaFoldDB" id="A0A193FVN9"/>
<reference evidence="4 5" key="1">
    <citation type="submission" date="2016-06" db="EMBL/GenBank/DDBJ databases">
        <title>Complete genome sequences of Bordetella bronchialis and Bordetella flabilis.</title>
        <authorList>
            <person name="LiPuma J.J."/>
            <person name="Spilker T."/>
        </authorList>
    </citation>
    <scope>NUCLEOTIDE SEQUENCE [LARGE SCALE GENOMIC DNA]</scope>
    <source>
        <strain evidence="4 5">AU17976</strain>
    </source>
</reference>
<dbReference type="InterPro" id="IPR042188">
    <property type="entry name" value="MmgE/PrpD_sf_2"/>
</dbReference>
<dbReference type="InterPro" id="IPR042183">
    <property type="entry name" value="MmgE/PrpD_sf_1"/>
</dbReference>
<proteinExistence type="inferred from homology"/>
<evidence type="ECO:0000313" key="5">
    <source>
        <dbReference type="Proteomes" id="UP000092213"/>
    </source>
</evidence>
<dbReference type="InterPro" id="IPR005656">
    <property type="entry name" value="MmgE_PrpD"/>
</dbReference>
<dbReference type="GO" id="GO:0016829">
    <property type="term" value="F:lyase activity"/>
    <property type="evidence" value="ECO:0007669"/>
    <property type="project" value="InterPro"/>
</dbReference>
<dbReference type="Pfam" id="PF03972">
    <property type="entry name" value="MmgE_PrpD_N"/>
    <property type="match status" value="1"/>
</dbReference>
<gene>
    <name evidence="4" type="ORF">BAU08_11280</name>
</gene>
<sequence length="466" mass="47882">MALDNADMLAARLGRFIARSRHETLPADVADAVKLRVLDVLAAACSGVLAGNHEGLLRLLPEQGACGVWGTSQGRGLRDAVIVNSAVSHSTYFEDGSRYTGGHPSSAVIPAAMTLAAARGASGRMLVAAIANGYEVFLRLGRAIYPATVRRGFQSTAILAAPATAAAAATLLELEPRQAAHAVAIACSHGAGLKAALKSADSQPLQVGRSSEGGLLAALYAAQGATGAADIFETGFLPAFAGAADAQAASLDLGARWSIGETYLKAHGGCRGNHAPIDAAAAALQGVDPARIARIDARVDTVTYAAAIEPPRNADQAQFSIAFSIAVMLVAGDATPGRYTQAMLADERVRALMDMTTVGADPGLDAGYPDRRPALVTVTLTDGTELRHALDHARGEPENPMSREDIARKFDTVAAPIYGAGRARIRDAVLALDADKADDGANTPARLAALLNAPAGHSSTSHAVQP</sequence>
<evidence type="ECO:0000313" key="4">
    <source>
        <dbReference type="EMBL" id="ANN71827.1"/>
    </source>
</evidence>
<dbReference type="Gene3D" id="3.30.1330.120">
    <property type="entry name" value="2-methylcitrate dehydratase PrpD"/>
    <property type="match status" value="1"/>
</dbReference>
<dbReference type="EMBL" id="CP016171">
    <property type="protein sequence ID" value="ANN71827.1"/>
    <property type="molecule type" value="Genomic_DNA"/>
</dbReference>
<dbReference type="RefSeq" id="WP_066669402.1">
    <property type="nucleotide sequence ID" value="NZ_CP016171.1"/>
</dbReference>
<feature type="domain" description="MmgE/PrpD C-terminal" evidence="3">
    <location>
        <begin position="270"/>
        <end position="432"/>
    </location>
</feature>